<name>A0A8X7BHA9_TRICX</name>
<feature type="compositionally biased region" description="Polar residues" evidence="1">
    <location>
        <begin position="7"/>
        <end position="30"/>
    </location>
</feature>
<dbReference type="AlphaFoldDB" id="A0A8X7BHA9"/>
<feature type="region of interest" description="Disordered" evidence="1">
    <location>
        <begin position="1"/>
        <end position="49"/>
    </location>
</feature>
<feature type="compositionally biased region" description="Low complexity" evidence="1">
    <location>
        <begin position="80"/>
        <end position="92"/>
    </location>
</feature>
<sequence length="193" mass="21371">MTYHIPQFTSSIQSIPCSDTPSLSEPTVPSTGHDDGNDPWPKLPLRRTEDIDDCDQKASSLMTTMTSEPIPSLFTPCDGSSTSTLSTSSTSSGAEDNLSVGGGECKALLSPSGAPCSKEDMELLARLEFQNKLHFTLSYTWTTRTTQPASRIRTLTSTRTYKPREQTMHWLLIDVENRTRFVMAWSADCFAEY</sequence>
<protein>
    <submittedName>
        <fullName evidence="2">Uncharacterized protein</fullName>
    </submittedName>
</protein>
<keyword evidence="3" id="KW-1185">Reference proteome</keyword>
<evidence type="ECO:0000256" key="1">
    <source>
        <dbReference type="SAM" id="MobiDB-lite"/>
    </source>
</evidence>
<comment type="caution">
    <text evidence="2">The sequence shown here is derived from an EMBL/GenBank/DDBJ whole genome shotgun (WGS) entry which is preliminary data.</text>
</comment>
<evidence type="ECO:0000313" key="3">
    <source>
        <dbReference type="Proteomes" id="UP000887159"/>
    </source>
</evidence>
<organism evidence="2 3">
    <name type="scientific">Trichonephila clavipes</name>
    <name type="common">Golden silk orbweaver</name>
    <name type="synonym">Nephila clavipes</name>
    <dbReference type="NCBI Taxonomy" id="2585209"/>
    <lineage>
        <taxon>Eukaryota</taxon>
        <taxon>Metazoa</taxon>
        <taxon>Ecdysozoa</taxon>
        <taxon>Arthropoda</taxon>
        <taxon>Chelicerata</taxon>
        <taxon>Arachnida</taxon>
        <taxon>Araneae</taxon>
        <taxon>Araneomorphae</taxon>
        <taxon>Entelegynae</taxon>
        <taxon>Araneoidea</taxon>
        <taxon>Nephilidae</taxon>
        <taxon>Trichonephila</taxon>
    </lineage>
</organism>
<proteinExistence type="predicted"/>
<accession>A0A8X7BHA9</accession>
<feature type="region of interest" description="Disordered" evidence="1">
    <location>
        <begin position="68"/>
        <end position="98"/>
    </location>
</feature>
<dbReference type="EMBL" id="BMAU01021397">
    <property type="protein sequence ID" value="GFY31275.1"/>
    <property type="molecule type" value="Genomic_DNA"/>
</dbReference>
<dbReference type="Proteomes" id="UP000887159">
    <property type="component" value="Unassembled WGS sequence"/>
</dbReference>
<evidence type="ECO:0000313" key="2">
    <source>
        <dbReference type="EMBL" id="GFY31275.1"/>
    </source>
</evidence>
<reference evidence="2" key="1">
    <citation type="submission" date="2020-08" db="EMBL/GenBank/DDBJ databases">
        <title>Multicomponent nature underlies the extraordinary mechanical properties of spider dragline silk.</title>
        <authorList>
            <person name="Kono N."/>
            <person name="Nakamura H."/>
            <person name="Mori M."/>
            <person name="Yoshida Y."/>
            <person name="Ohtoshi R."/>
            <person name="Malay A.D."/>
            <person name="Moran D.A.P."/>
            <person name="Tomita M."/>
            <person name="Numata K."/>
            <person name="Arakawa K."/>
        </authorList>
    </citation>
    <scope>NUCLEOTIDE SEQUENCE</scope>
</reference>
<gene>
    <name evidence="2" type="ORF">TNCV_752362</name>
</gene>